<evidence type="ECO:0000256" key="3">
    <source>
        <dbReference type="SAM" id="SignalP"/>
    </source>
</evidence>
<dbReference type="PROSITE" id="PS00022">
    <property type="entry name" value="EGF_1"/>
    <property type="match status" value="1"/>
</dbReference>
<feature type="non-terminal residue" evidence="5">
    <location>
        <position position="465"/>
    </location>
</feature>
<reference evidence="5" key="1">
    <citation type="submission" date="2023-06" db="EMBL/GenBank/DDBJ databases">
        <authorList>
            <person name="Delattre M."/>
        </authorList>
    </citation>
    <scope>NUCLEOTIDE SEQUENCE</scope>
    <source>
        <strain evidence="5">AF72</strain>
    </source>
</reference>
<dbReference type="Gene3D" id="2.10.25.10">
    <property type="entry name" value="Laminin"/>
    <property type="match status" value="1"/>
</dbReference>
<feature type="chain" id="PRO_5041361986" description="EGF-like domain-containing protein" evidence="3">
    <location>
        <begin position="23"/>
        <end position="465"/>
    </location>
</feature>
<keyword evidence="6" id="KW-1185">Reference proteome</keyword>
<feature type="region of interest" description="Disordered" evidence="2">
    <location>
        <begin position="26"/>
        <end position="134"/>
    </location>
</feature>
<organism evidence="5 6">
    <name type="scientific">Mesorhabditis spiculigera</name>
    <dbReference type="NCBI Taxonomy" id="96644"/>
    <lineage>
        <taxon>Eukaryota</taxon>
        <taxon>Metazoa</taxon>
        <taxon>Ecdysozoa</taxon>
        <taxon>Nematoda</taxon>
        <taxon>Chromadorea</taxon>
        <taxon>Rhabditida</taxon>
        <taxon>Rhabditina</taxon>
        <taxon>Rhabditomorpha</taxon>
        <taxon>Rhabditoidea</taxon>
        <taxon>Rhabditidae</taxon>
        <taxon>Mesorhabditinae</taxon>
        <taxon>Mesorhabditis</taxon>
    </lineage>
</organism>
<keyword evidence="3" id="KW-0732">Signal</keyword>
<sequence>MRRWALALALICLVALFERGFAQNSVSTTETTTTDGSTTGSVATSPSTSSGDDATTGTSISGVSSDTTVTGGSTASGTSGSPVSSASTSSPGSTASPQSSASSKSTPSAGSPQTGGTSNPTSPGSTVTTQAPTTQPLDVTQVLWTVPLDDTDPTTLLQQIAALNATVMGLKQKITTLFDNVNGQNNSLIDQLNAYNVTIQNIALDSDALMKEINDSKTEFAASNSFAATVLGQIKCMRASPCASPPTPTATLCIGDVTANSNVSSFSYSSNMPFNCSTTVSSPADPLYFGISYNKTDTLKVKLLDARTNQDLANVPMDGTQVKLNTTAVDVYYWDTAPIDALNITVIYSTYNLCTDVVCKNNGTCYVDSGSAHCKCATCYSGAQCETPTDPCTGSQVTRNCPKVTGQQQCVLDQSGDTCDWMCKCEGDYTNPPDNKKKCEKKPPARWFQWTPFGGEIKAPIAAWY</sequence>
<name>A0AA36G5N7_9BILA</name>
<keyword evidence="1" id="KW-0245">EGF-like domain</keyword>
<evidence type="ECO:0000313" key="5">
    <source>
        <dbReference type="EMBL" id="CAJ0573752.1"/>
    </source>
</evidence>
<dbReference type="InterPro" id="IPR000742">
    <property type="entry name" value="EGF"/>
</dbReference>
<proteinExistence type="predicted"/>
<feature type="domain" description="EGF-like" evidence="4">
    <location>
        <begin position="350"/>
        <end position="386"/>
    </location>
</feature>
<dbReference type="EMBL" id="CATQJA010002622">
    <property type="protein sequence ID" value="CAJ0573752.1"/>
    <property type="molecule type" value="Genomic_DNA"/>
</dbReference>
<feature type="signal peptide" evidence="3">
    <location>
        <begin position="1"/>
        <end position="22"/>
    </location>
</feature>
<dbReference type="AlphaFoldDB" id="A0AA36G5N7"/>
<feature type="compositionally biased region" description="Polar residues" evidence="2">
    <location>
        <begin position="114"/>
        <end position="134"/>
    </location>
</feature>
<dbReference type="Proteomes" id="UP001177023">
    <property type="component" value="Unassembled WGS sequence"/>
</dbReference>
<gene>
    <name evidence="5" type="ORF">MSPICULIGERA_LOCUS12102</name>
</gene>
<comment type="caution">
    <text evidence="5">The sequence shown here is derived from an EMBL/GenBank/DDBJ whole genome shotgun (WGS) entry which is preliminary data.</text>
</comment>
<feature type="disulfide bond" evidence="1">
    <location>
        <begin position="376"/>
        <end position="385"/>
    </location>
</feature>
<accession>A0AA36G5N7</accession>
<evidence type="ECO:0000313" key="6">
    <source>
        <dbReference type="Proteomes" id="UP001177023"/>
    </source>
</evidence>
<evidence type="ECO:0000259" key="4">
    <source>
        <dbReference type="PROSITE" id="PS50026"/>
    </source>
</evidence>
<dbReference type="PROSITE" id="PS50026">
    <property type="entry name" value="EGF_3"/>
    <property type="match status" value="1"/>
</dbReference>
<dbReference type="SUPFAM" id="SSF57196">
    <property type="entry name" value="EGF/Laminin"/>
    <property type="match status" value="1"/>
</dbReference>
<keyword evidence="1" id="KW-1015">Disulfide bond</keyword>
<protein>
    <recommendedName>
        <fullName evidence="4">EGF-like domain-containing protein</fullName>
    </recommendedName>
</protein>
<evidence type="ECO:0000256" key="1">
    <source>
        <dbReference type="PROSITE-ProRule" id="PRU00076"/>
    </source>
</evidence>
<comment type="caution">
    <text evidence="1">Lacks conserved residue(s) required for the propagation of feature annotation.</text>
</comment>
<evidence type="ECO:0000256" key="2">
    <source>
        <dbReference type="SAM" id="MobiDB-lite"/>
    </source>
</evidence>
<feature type="compositionally biased region" description="Low complexity" evidence="2">
    <location>
        <begin position="26"/>
        <end position="112"/>
    </location>
</feature>